<dbReference type="InterPro" id="IPR050993">
    <property type="entry name" value="Isochorismatase_domain"/>
</dbReference>
<dbReference type="Proteomes" id="UP000029228">
    <property type="component" value="Unassembled WGS sequence"/>
</dbReference>
<comment type="caution">
    <text evidence="2">The sequence shown here is derived from an EMBL/GenBank/DDBJ whole genome shotgun (WGS) entry which is preliminary data.</text>
</comment>
<dbReference type="AlphaFoldDB" id="A0A090RPZ6"/>
<dbReference type="EC" id="3.3.2.1" evidence="2"/>
<dbReference type="SUPFAM" id="SSF52499">
    <property type="entry name" value="Isochorismatase-like hydrolases"/>
    <property type="match status" value="1"/>
</dbReference>
<organism evidence="2 3">
    <name type="scientific">Vibrio maritimus</name>
    <dbReference type="NCBI Taxonomy" id="990268"/>
    <lineage>
        <taxon>Bacteria</taxon>
        <taxon>Pseudomonadati</taxon>
        <taxon>Pseudomonadota</taxon>
        <taxon>Gammaproteobacteria</taxon>
        <taxon>Vibrionales</taxon>
        <taxon>Vibrionaceae</taxon>
        <taxon>Vibrio</taxon>
    </lineage>
</organism>
<dbReference type="STRING" id="990268.JCM19235_5177"/>
<name>A0A090RPZ6_9VIBR</name>
<dbReference type="Gene3D" id="3.40.50.850">
    <property type="entry name" value="Isochorismatase-like"/>
    <property type="match status" value="1"/>
</dbReference>
<dbReference type="Pfam" id="PF00857">
    <property type="entry name" value="Isochorismatase"/>
    <property type="match status" value="1"/>
</dbReference>
<dbReference type="InterPro" id="IPR000868">
    <property type="entry name" value="Isochorismatase-like_dom"/>
</dbReference>
<protein>
    <submittedName>
        <fullName evidence="2">Isochorismatase</fullName>
        <ecNumber evidence="2">3.3.2.1</ecNumber>
    </submittedName>
</protein>
<sequence>MLEQNNTQLMIIDVQGKLAQLMHDKETLFSNLNTLTKAASLMELPIIWVEQIPDKLGPTIEEISQELSHQTPIAKDVFSAWGETNVREATNASDRKQVLLVGIEAHICVHQTACDLLQAGYEVHLVTDAVSSRTQANKDLALKRLAQEGAVLTSTEMALFELQKVARGEQFKSLLKLIK</sequence>
<keyword evidence="2" id="KW-0378">Hydrolase</keyword>
<dbReference type="PANTHER" id="PTHR14119">
    <property type="entry name" value="HYDROLASE"/>
    <property type="match status" value="1"/>
</dbReference>
<evidence type="ECO:0000313" key="3">
    <source>
        <dbReference type="Proteomes" id="UP000029228"/>
    </source>
</evidence>
<dbReference type="InterPro" id="IPR036380">
    <property type="entry name" value="Isochorismatase-like_sf"/>
</dbReference>
<dbReference type="OrthoDB" id="9796958at2"/>
<accession>A0A090RPZ6</accession>
<feature type="domain" description="Isochorismatase-like" evidence="1">
    <location>
        <begin position="8"/>
        <end position="156"/>
    </location>
</feature>
<evidence type="ECO:0000259" key="1">
    <source>
        <dbReference type="Pfam" id="PF00857"/>
    </source>
</evidence>
<gene>
    <name evidence="2" type="ORF">JCM19235_5177</name>
</gene>
<dbReference type="CDD" id="cd01012">
    <property type="entry name" value="YcaC_related"/>
    <property type="match status" value="1"/>
</dbReference>
<evidence type="ECO:0000313" key="2">
    <source>
        <dbReference type="EMBL" id="GAL16628.1"/>
    </source>
</evidence>
<keyword evidence="3" id="KW-1185">Reference proteome</keyword>
<dbReference type="EMBL" id="BBMR01000001">
    <property type="protein sequence ID" value="GAL16628.1"/>
    <property type="molecule type" value="Genomic_DNA"/>
</dbReference>
<reference evidence="2 3" key="1">
    <citation type="submission" date="2014-09" db="EMBL/GenBank/DDBJ databases">
        <title>Vibrio maritimus JCM 19235. (C45) whole genome shotgun sequence.</title>
        <authorList>
            <person name="Sawabe T."/>
            <person name="Meirelles P."/>
            <person name="Nakanishi M."/>
            <person name="Sayaka M."/>
            <person name="Hattori M."/>
            <person name="Ohkuma M."/>
        </authorList>
    </citation>
    <scope>NUCLEOTIDE SEQUENCE [LARGE SCALE GENOMIC DNA]</scope>
    <source>
        <strain evidence="3">JCM19235</strain>
    </source>
</reference>
<dbReference type="GO" id="GO:0008908">
    <property type="term" value="F:isochorismatase activity"/>
    <property type="evidence" value="ECO:0007669"/>
    <property type="project" value="UniProtKB-EC"/>
</dbReference>
<dbReference type="PANTHER" id="PTHR14119:SF3">
    <property type="entry name" value="ISOCHORISMATASE DOMAIN-CONTAINING PROTEIN 2"/>
    <property type="match status" value="1"/>
</dbReference>
<proteinExistence type="predicted"/>